<reference evidence="2 3" key="1">
    <citation type="submission" date="2015-05" db="EMBL/GenBank/DDBJ databases">
        <title>Distinctive expansion of gene families associated with plant cell wall degradation and secondary metabolism in the genomes of grapevine trunk pathogens.</title>
        <authorList>
            <person name="Lawrence D.P."/>
            <person name="Travadon R."/>
            <person name="Rolshausen P.E."/>
            <person name="Baumgartner K."/>
        </authorList>
    </citation>
    <scope>NUCLEOTIDE SEQUENCE [LARGE SCALE GENOMIC DNA]</scope>
    <source>
        <strain evidence="2">DA912</strain>
    </source>
</reference>
<dbReference type="AlphaFoldDB" id="A0A0G2FMQ0"/>
<comment type="caution">
    <text evidence="2">The sequence shown here is derived from an EMBL/GenBank/DDBJ whole genome shotgun (WGS) entry which is preliminary data.</text>
</comment>
<evidence type="ECO:0000313" key="2">
    <source>
        <dbReference type="EMBL" id="KKY35301.1"/>
    </source>
</evidence>
<sequence>MFTKHPTQVLPYHSGNPGPHPQEALALSEPNPAHTLVVQIAQHLEHLAATDDEFDTDNFGDQFLRQFTRYSLRLD</sequence>
<dbReference type="Proteomes" id="UP000034680">
    <property type="component" value="Unassembled WGS sequence"/>
</dbReference>
<organism evidence="2 3">
    <name type="scientific">Diaporthe ampelina</name>
    <dbReference type="NCBI Taxonomy" id="1214573"/>
    <lineage>
        <taxon>Eukaryota</taxon>
        <taxon>Fungi</taxon>
        <taxon>Dikarya</taxon>
        <taxon>Ascomycota</taxon>
        <taxon>Pezizomycotina</taxon>
        <taxon>Sordariomycetes</taxon>
        <taxon>Sordariomycetidae</taxon>
        <taxon>Diaporthales</taxon>
        <taxon>Diaporthaceae</taxon>
        <taxon>Diaporthe</taxon>
    </lineage>
</organism>
<evidence type="ECO:0000256" key="1">
    <source>
        <dbReference type="SAM" id="MobiDB-lite"/>
    </source>
</evidence>
<reference evidence="2 3" key="2">
    <citation type="submission" date="2015-05" db="EMBL/GenBank/DDBJ databases">
        <authorList>
            <person name="Morales-Cruz A."/>
            <person name="Amrine K.C."/>
            <person name="Cantu D."/>
        </authorList>
    </citation>
    <scope>NUCLEOTIDE SEQUENCE [LARGE SCALE GENOMIC DNA]</scope>
    <source>
        <strain evidence="2">DA912</strain>
    </source>
</reference>
<accession>A0A0G2FMQ0</accession>
<dbReference type="OrthoDB" id="10517422at2759"/>
<gene>
    <name evidence="2" type="ORF">UCDDA912_g04721</name>
</gene>
<proteinExistence type="predicted"/>
<dbReference type="EMBL" id="LCUC01000166">
    <property type="protein sequence ID" value="KKY35301.1"/>
    <property type="molecule type" value="Genomic_DNA"/>
</dbReference>
<keyword evidence="3" id="KW-1185">Reference proteome</keyword>
<name>A0A0G2FMQ0_9PEZI</name>
<evidence type="ECO:0000313" key="3">
    <source>
        <dbReference type="Proteomes" id="UP000034680"/>
    </source>
</evidence>
<feature type="region of interest" description="Disordered" evidence="1">
    <location>
        <begin position="1"/>
        <end position="23"/>
    </location>
</feature>
<protein>
    <submittedName>
        <fullName evidence="2">Uncharacterized protein</fullName>
    </submittedName>
</protein>